<sequence length="238" mass="26793">MKTIQYSIAPQVFEKFPDYIRGVVLAVGVSNGKSSPELVQLLRDEEKSLQQRLNVEEITDYPKVNSWREAFRSLGIKPSEYRSSIEAMSRRVLRGNELPSINALVDIGNILSLRHLVPTGGHALDAIQADISLRPADGSEEFVPFGSEEMEHPDPDEFVFVEGNTVLTRRWSWRQANHSLTLPSTKIIEFNIDGLPPVSMEEVELVAKDMFELVSRFCGGELSVQYITRDNPSISLTF</sequence>
<dbReference type="GO" id="GO:0004826">
    <property type="term" value="F:phenylalanine-tRNA ligase activity"/>
    <property type="evidence" value="ECO:0007669"/>
    <property type="project" value="InterPro"/>
</dbReference>
<evidence type="ECO:0000313" key="2">
    <source>
        <dbReference type="EMBL" id="REG08764.1"/>
    </source>
</evidence>
<dbReference type="InterPro" id="IPR020825">
    <property type="entry name" value="Phe-tRNA_synthase-like_B3/B4"/>
</dbReference>
<evidence type="ECO:0000259" key="1">
    <source>
        <dbReference type="SMART" id="SM00873"/>
    </source>
</evidence>
<gene>
    <name evidence="2" type="ORF">DFR64_2139</name>
</gene>
<dbReference type="AlphaFoldDB" id="A0A347ZPD2"/>
<comment type="caution">
    <text evidence="2">The sequence shown here is derived from an EMBL/GenBank/DDBJ whole genome shotgun (WGS) entry which is preliminary data.</text>
</comment>
<keyword evidence="3" id="KW-1185">Reference proteome</keyword>
<organism evidence="2 3">
    <name type="scientific">Pelolinea submarina</name>
    <dbReference type="NCBI Taxonomy" id="913107"/>
    <lineage>
        <taxon>Bacteria</taxon>
        <taxon>Bacillati</taxon>
        <taxon>Chloroflexota</taxon>
        <taxon>Anaerolineae</taxon>
        <taxon>Anaerolineales</taxon>
        <taxon>Anaerolineaceae</taxon>
        <taxon>Pelolinea</taxon>
    </lineage>
</organism>
<dbReference type="Pfam" id="PF03483">
    <property type="entry name" value="B3_4"/>
    <property type="match status" value="1"/>
</dbReference>
<dbReference type="PANTHER" id="PTHR39209:SF2">
    <property type="entry name" value="CYTOPLASMIC PROTEIN"/>
    <property type="match status" value="1"/>
</dbReference>
<dbReference type="SUPFAM" id="SSF56037">
    <property type="entry name" value="PheT/TilS domain"/>
    <property type="match status" value="1"/>
</dbReference>
<dbReference type="PANTHER" id="PTHR39209">
    <property type="match status" value="1"/>
</dbReference>
<dbReference type="EMBL" id="QUMS01000002">
    <property type="protein sequence ID" value="REG08764.1"/>
    <property type="molecule type" value="Genomic_DNA"/>
</dbReference>
<dbReference type="GO" id="GO:0003723">
    <property type="term" value="F:RNA binding"/>
    <property type="evidence" value="ECO:0007669"/>
    <property type="project" value="InterPro"/>
</dbReference>
<name>A0A347ZPD2_9CHLR</name>
<dbReference type="Gene3D" id="3.50.40.10">
    <property type="entry name" value="Phenylalanyl-trna Synthetase, Chain B, domain 3"/>
    <property type="match status" value="1"/>
</dbReference>
<dbReference type="RefSeq" id="WP_116225409.1">
    <property type="nucleotide sequence ID" value="NZ_AP018437.1"/>
</dbReference>
<dbReference type="InterPro" id="IPR005146">
    <property type="entry name" value="B3/B4_tRNA-bd"/>
</dbReference>
<dbReference type="SMART" id="SM00873">
    <property type="entry name" value="B3_4"/>
    <property type="match status" value="1"/>
</dbReference>
<reference evidence="2 3" key="1">
    <citation type="submission" date="2018-08" db="EMBL/GenBank/DDBJ databases">
        <title>Genomic Encyclopedia of Type Strains, Phase IV (KMG-IV): sequencing the most valuable type-strain genomes for metagenomic binning, comparative biology and taxonomic classification.</title>
        <authorList>
            <person name="Goeker M."/>
        </authorList>
    </citation>
    <scope>NUCLEOTIDE SEQUENCE [LARGE SCALE GENOMIC DNA]</scope>
    <source>
        <strain evidence="2 3">DSM 23923</strain>
    </source>
</reference>
<feature type="domain" description="B3/B4 tRNA-binding" evidence="1">
    <location>
        <begin position="65"/>
        <end position="219"/>
    </location>
</feature>
<protein>
    <submittedName>
        <fullName evidence="2">Phosphoenolpyruvate synthase</fullName>
    </submittedName>
</protein>
<keyword evidence="2" id="KW-0670">Pyruvate</keyword>
<evidence type="ECO:0000313" key="3">
    <source>
        <dbReference type="Proteomes" id="UP000256388"/>
    </source>
</evidence>
<proteinExistence type="predicted"/>
<dbReference type="OrthoDB" id="276580at2"/>
<dbReference type="Proteomes" id="UP000256388">
    <property type="component" value="Unassembled WGS sequence"/>
</dbReference>
<accession>A0A347ZPD2</accession>